<dbReference type="EMBL" id="JAFFZW010000001">
    <property type="protein sequence ID" value="MBP0944012.1"/>
    <property type="molecule type" value="Genomic_DNA"/>
</dbReference>
<keyword evidence="1" id="KW-0732">Signal</keyword>
<gene>
    <name evidence="2" type="ORF">JTJ32_01540</name>
</gene>
<dbReference type="InterPro" id="IPR038765">
    <property type="entry name" value="Papain-like_cys_pep_sf"/>
</dbReference>
<name>A0ABS4C0Z8_9PSED</name>
<dbReference type="PROSITE" id="PS51257">
    <property type="entry name" value="PROKAR_LIPOPROTEIN"/>
    <property type="match status" value="1"/>
</dbReference>
<feature type="chain" id="PRO_5045050622" evidence="1">
    <location>
        <begin position="24"/>
        <end position="306"/>
    </location>
</feature>
<keyword evidence="3" id="KW-1185">Reference proteome</keyword>
<accession>A0ABS4C0Z8</accession>
<evidence type="ECO:0000313" key="2">
    <source>
        <dbReference type="EMBL" id="MBP0944012.1"/>
    </source>
</evidence>
<comment type="caution">
    <text evidence="2">The sequence shown here is derived from an EMBL/GenBank/DDBJ whole genome shotgun (WGS) entry which is preliminary data.</text>
</comment>
<dbReference type="Gene3D" id="2.30.260.10">
    <property type="entry name" value="putative xylanase like domain"/>
    <property type="match status" value="1"/>
</dbReference>
<evidence type="ECO:0000313" key="3">
    <source>
        <dbReference type="Proteomes" id="UP000673197"/>
    </source>
</evidence>
<protein>
    <submittedName>
        <fullName evidence="2">DUF1460 domain-containing protein</fullName>
    </submittedName>
</protein>
<proteinExistence type="predicted"/>
<feature type="signal peptide" evidence="1">
    <location>
        <begin position="1"/>
        <end position="23"/>
    </location>
</feature>
<sequence length="306" mass="34017">MIAHTIRRILALALTSVAMTGCAIPESEALNNPSHQPTATRPSTHLKLDIYTSTKIDAILKAQQESLEPTDQRANAISASFMGTPYRANMLKGSNNAAEQLVIDFRGLDCFTYLEYVEALRKSSSKPDFVHNLIETRYKNGTLGFLNRRHFFSDWASDKDHSLADDLTAQISPHAVSIEKNLNAKSDGTFYLPGLPTVRRMITYIPSKFVDKKVISRLQTGDYIGLYTSLPGLDVTHVGFFIRTDKGPVLRHASLKKGKVVDLPFLEYVSQKPGIIVYRSKIQADSSPPLLTHLPRDGARHLPITP</sequence>
<evidence type="ECO:0000256" key="1">
    <source>
        <dbReference type="SAM" id="SignalP"/>
    </source>
</evidence>
<dbReference type="SUPFAM" id="SSF54001">
    <property type="entry name" value="Cysteine proteinases"/>
    <property type="match status" value="1"/>
</dbReference>
<dbReference type="InterPro" id="IPR010846">
    <property type="entry name" value="AmiA-like"/>
</dbReference>
<reference evidence="2 3" key="1">
    <citation type="journal article" date="2022" name="Syst. Appl. Microbiol.">
        <title>Pseudomonas alliivorans sp. nov., a plant-pathogenic bacterium isolated from onion foliage in Georgia, USA.</title>
        <authorList>
            <person name="Zhao M."/>
            <person name="Tyson C."/>
            <person name="Chen H.C."/>
            <person name="Paudel S."/>
            <person name="Gitaitis R."/>
            <person name="Kvitko B."/>
            <person name="Dutta B."/>
        </authorList>
    </citation>
    <scope>NUCLEOTIDE SEQUENCE [LARGE SCALE GENOMIC DNA]</scope>
    <source>
        <strain evidence="2 3">20GA0068</strain>
    </source>
</reference>
<organism evidence="2 3">
    <name type="scientific">Pseudomonas alliivorans</name>
    <dbReference type="NCBI Taxonomy" id="2810613"/>
    <lineage>
        <taxon>Bacteria</taxon>
        <taxon>Pseudomonadati</taxon>
        <taxon>Pseudomonadota</taxon>
        <taxon>Gammaproteobacteria</taxon>
        <taxon>Pseudomonadales</taxon>
        <taxon>Pseudomonadaceae</taxon>
        <taxon>Pseudomonas</taxon>
    </lineage>
</organism>
<dbReference type="Gene3D" id="1.10.3670.10">
    <property type="entry name" value="Putative xylanase like domain"/>
    <property type="match status" value="1"/>
</dbReference>
<dbReference type="Pfam" id="PF07313">
    <property type="entry name" value="AmiA-like"/>
    <property type="match status" value="1"/>
</dbReference>
<dbReference type="Proteomes" id="UP000673197">
    <property type="component" value="Unassembled WGS sequence"/>
</dbReference>